<organism evidence="1 2">
    <name type="scientific">Nibea albiflora</name>
    <name type="common">Yellow drum</name>
    <name type="synonym">Corvina albiflora</name>
    <dbReference type="NCBI Taxonomy" id="240163"/>
    <lineage>
        <taxon>Eukaryota</taxon>
        <taxon>Metazoa</taxon>
        <taxon>Chordata</taxon>
        <taxon>Craniata</taxon>
        <taxon>Vertebrata</taxon>
        <taxon>Euteleostomi</taxon>
        <taxon>Actinopterygii</taxon>
        <taxon>Neopterygii</taxon>
        <taxon>Teleostei</taxon>
        <taxon>Neoteleostei</taxon>
        <taxon>Acanthomorphata</taxon>
        <taxon>Eupercaria</taxon>
        <taxon>Sciaenidae</taxon>
        <taxon>Nibea</taxon>
    </lineage>
</organism>
<evidence type="ECO:0000313" key="2">
    <source>
        <dbReference type="Proteomes" id="UP000805704"/>
    </source>
</evidence>
<gene>
    <name evidence="1" type="ORF">GBF38_020173</name>
</gene>
<protein>
    <submittedName>
        <fullName evidence="1">Uncharacterized protein</fullName>
    </submittedName>
</protein>
<accession>A0ACB7FDD0</accession>
<dbReference type="Proteomes" id="UP000805704">
    <property type="component" value="Chromosome 12"/>
</dbReference>
<reference evidence="1" key="1">
    <citation type="submission" date="2020-04" db="EMBL/GenBank/DDBJ databases">
        <title>A chromosome-scale assembly and high-density genetic map of the yellow drum (Nibea albiflora) genome.</title>
        <authorList>
            <person name="Xu D."/>
            <person name="Zhang W."/>
            <person name="Chen R."/>
            <person name="Tan P."/>
            <person name="Wang L."/>
            <person name="Song H."/>
            <person name="Tian L."/>
            <person name="Zhu Q."/>
            <person name="Wang B."/>
        </authorList>
    </citation>
    <scope>NUCLEOTIDE SEQUENCE</scope>
    <source>
        <strain evidence="1">ZJHYS-2018</strain>
    </source>
</reference>
<keyword evidence="2" id="KW-1185">Reference proteome</keyword>
<proteinExistence type="predicted"/>
<evidence type="ECO:0000313" key="1">
    <source>
        <dbReference type="EMBL" id="KAG8012422.1"/>
    </source>
</evidence>
<comment type="caution">
    <text evidence="1">The sequence shown here is derived from an EMBL/GenBank/DDBJ whole genome shotgun (WGS) entry which is preliminary data.</text>
</comment>
<sequence>MAKGRAQAEIDGGGQVVIGGVAPGCLTSERLSGATLAFEEAFEPLSLRSQLSLLFYQQSNTTSPFCCRLSIQPWKRRHSDTPLCDCLVATVPAVRTPRCGFLLLI</sequence>
<dbReference type="EMBL" id="CM024800">
    <property type="protein sequence ID" value="KAG8012422.1"/>
    <property type="molecule type" value="Genomic_DNA"/>
</dbReference>
<name>A0ACB7FDD0_NIBAL</name>